<evidence type="ECO:0000313" key="4">
    <source>
        <dbReference type="Proteomes" id="UP000305939"/>
    </source>
</evidence>
<keyword evidence="1" id="KW-0732">Signal</keyword>
<evidence type="ECO:0000313" key="3">
    <source>
        <dbReference type="EMBL" id="THD69982.1"/>
    </source>
</evidence>
<accession>A0A4S3M462</accession>
<protein>
    <recommendedName>
        <fullName evidence="2">Ig-like domain-containing protein</fullName>
    </recommendedName>
</protein>
<organism evidence="3 4">
    <name type="scientific">Robertkochia marina</name>
    <dbReference type="NCBI Taxonomy" id="1227945"/>
    <lineage>
        <taxon>Bacteria</taxon>
        <taxon>Pseudomonadati</taxon>
        <taxon>Bacteroidota</taxon>
        <taxon>Flavobacteriia</taxon>
        <taxon>Flavobacteriales</taxon>
        <taxon>Flavobacteriaceae</taxon>
        <taxon>Robertkochia</taxon>
    </lineage>
</organism>
<dbReference type="OrthoDB" id="1652165at2"/>
<feature type="domain" description="Ig-like" evidence="2">
    <location>
        <begin position="190"/>
        <end position="267"/>
    </location>
</feature>
<evidence type="ECO:0000256" key="1">
    <source>
        <dbReference type="SAM" id="SignalP"/>
    </source>
</evidence>
<dbReference type="EMBL" id="SSMC01000001">
    <property type="protein sequence ID" value="THD69982.1"/>
    <property type="molecule type" value="Genomic_DNA"/>
</dbReference>
<dbReference type="Pfam" id="PF19081">
    <property type="entry name" value="Ig_7"/>
    <property type="match status" value="1"/>
</dbReference>
<sequence>MLKKYFTSFFLFLFISFSAVAQSLGDYRTIGSGNWTDLSVWEYYNGTNWVPATSYPGQNTGTNDVTISPGDDITLNVSISNQFNSLLIASNASEGGNLIIPSNASVQFYALQVNIQPDFGLMTWLGNADLFLLSNSSISAYPGAFDTGNSGNGNGNCTSSQVIWLGSNKFSTCNGNGSADNSFDEIENAPAAPSADEFQVDCGTSITATATAPSGSTVKWYDAQTGGNVVNDPTLSSPGTQVYWAASINGSNVESVFRTRVELTLLPEASIVTNPVNYTGFAGDDATFSVIANNASEYFWEVSTNGGVNFSPIDSVENPSAITSTLSIPNIDIDLNDYRYRVVVRNEGDNCADVESVPVILEVRVRTVITNRNKTYRVNKT</sequence>
<proteinExistence type="predicted"/>
<name>A0A4S3M462_9FLAO</name>
<gene>
    <name evidence="3" type="ORF">E7Z59_06545</name>
</gene>
<feature type="signal peptide" evidence="1">
    <location>
        <begin position="1"/>
        <end position="21"/>
    </location>
</feature>
<reference evidence="3 4" key="1">
    <citation type="submission" date="2019-04" db="EMBL/GenBank/DDBJ databases">
        <title>Draft genome sequence of Robertkochia marina CC-AMO-30D.</title>
        <authorList>
            <person name="Hameed A."/>
            <person name="Lin S.-Y."/>
            <person name="Shahina M."/>
            <person name="Lai W.-A."/>
            <person name="Young C.-C."/>
        </authorList>
    </citation>
    <scope>NUCLEOTIDE SEQUENCE [LARGE SCALE GENOMIC DNA]</scope>
    <source>
        <strain evidence="3 4">CC-AMO-30D</strain>
    </source>
</reference>
<evidence type="ECO:0000259" key="2">
    <source>
        <dbReference type="Pfam" id="PF19081"/>
    </source>
</evidence>
<dbReference type="Proteomes" id="UP000305939">
    <property type="component" value="Unassembled WGS sequence"/>
</dbReference>
<dbReference type="InterPro" id="IPR044023">
    <property type="entry name" value="Ig_7"/>
</dbReference>
<feature type="chain" id="PRO_5020360669" description="Ig-like domain-containing protein" evidence="1">
    <location>
        <begin position="22"/>
        <end position="381"/>
    </location>
</feature>
<keyword evidence="4" id="KW-1185">Reference proteome</keyword>
<comment type="caution">
    <text evidence="3">The sequence shown here is derived from an EMBL/GenBank/DDBJ whole genome shotgun (WGS) entry which is preliminary data.</text>
</comment>
<dbReference type="AlphaFoldDB" id="A0A4S3M462"/>
<dbReference type="RefSeq" id="WP_136335470.1">
    <property type="nucleotide sequence ID" value="NZ_QXMP01000002.1"/>
</dbReference>